<evidence type="ECO:0000313" key="1">
    <source>
        <dbReference type="EMBL" id="MBD7967796.1"/>
    </source>
</evidence>
<evidence type="ECO:0008006" key="3">
    <source>
        <dbReference type="Google" id="ProtNLM"/>
    </source>
</evidence>
<proteinExistence type="predicted"/>
<reference evidence="1 2" key="1">
    <citation type="submission" date="2020-08" db="EMBL/GenBank/DDBJ databases">
        <title>A Genomic Blueprint of the Chicken Gut Microbiome.</title>
        <authorList>
            <person name="Gilroy R."/>
            <person name="Ravi A."/>
            <person name="Getino M."/>
            <person name="Pursley I."/>
            <person name="Horton D.L."/>
            <person name="Alikhan N.-F."/>
            <person name="Baker D."/>
            <person name="Gharbi K."/>
            <person name="Hall N."/>
            <person name="Watson M."/>
            <person name="Adriaenssens E.M."/>
            <person name="Foster-Nyarko E."/>
            <person name="Jarju S."/>
            <person name="Secka A."/>
            <person name="Antonio M."/>
            <person name="Oren A."/>
            <person name="Chaudhuri R."/>
            <person name="La Ragione R.M."/>
            <person name="Hildebrand F."/>
            <person name="Pallen M.J."/>
        </authorList>
    </citation>
    <scope>NUCLEOTIDE SEQUENCE [LARGE SCALE GENOMIC DNA]</scope>
    <source>
        <strain evidence="1 2">Sa2BVA9</strain>
    </source>
</reference>
<accession>A0ABR8SWA5</accession>
<sequence>MKKLYDTFMASCTIALLLLNISGCTLEPSEETIMLQEMIDPESELPIIDDVYSPSIRDDVYSSTDEEILTP</sequence>
<evidence type="ECO:0000313" key="2">
    <source>
        <dbReference type="Proteomes" id="UP000608071"/>
    </source>
</evidence>
<dbReference type="EMBL" id="JACSQL010000002">
    <property type="protein sequence ID" value="MBD7967796.1"/>
    <property type="molecule type" value="Genomic_DNA"/>
</dbReference>
<gene>
    <name evidence="1" type="ORF">H9647_06965</name>
</gene>
<dbReference type="RefSeq" id="WP_191799034.1">
    <property type="nucleotide sequence ID" value="NZ_JACSQL010000002.1"/>
</dbReference>
<name>A0ABR8SWA5_9BACL</name>
<organism evidence="1 2">
    <name type="scientific">Paenibacillus gallinarum</name>
    <dbReference type="NCBI Taxonomy" id="2762232"/>
    <lineage>
        <taxon>Bacteria</taxon>
        <taxon>Bacillati</taxon>
        <taxon>Bacillota</taxon>
        <taxon>Bacilli</taxon>
        <taxon>Bacillales</taxon>
        <taxon>Paenibacillaceae</taxon>
        <taxon>Paenibacillus</taxon>
    </lineage>
</organism>
<protein>
    <recommendedName>
        <fullName evidence="3">Secreted protein</fullName>
    </recommendedName>
</protein>
<keyword evidence="2" id="KW-1185">Reference proteome</keyword>
<comment type="caution">
    <text evidence="1">The sequence shown here is derived from an EMBL/GenBank/DDBJ whole genome shotgun (WGS) entry which is preliminary data.</text>
</comment>
<dbReference type="Proteomes" id="UP000608071">
    <property type="component" value="Unassembled WGS sequence"/>
</dbReference>